<keyword evidence="3 6" id="KW-0808">Transferase</keyword>
<name>A0A2S9QF14_9HYPH</name>
<dbReference type="PANTHER" id="PTHR42971">
    <property type="entry name" value="TRNA (CYTIDINE(34)-2'-O)-METHYLTRANSFERASE"/>
    <property type="match status" value="1"/>
</dbReference>
<dbReference type="OrthoDB" id="9789043at2"/>
<dbReference type="EMBL" id="PUEJ01000003">
    <property type="protein sequence ID" value="PRH87937.1"/>
    <property type="molecule type" value="Genomic_DNA"/>
</dbReference>
<comment type="catalytic activity">
    <reaction evidence="6">
        <text>cytidine(34) in tRNA + S-adenosyl-L-methionine = 2'-O-methylcytidine(34) in tRNA + S-adenosyl-L-homocysteine + H(+)</text>
        <dbReference type="Rhea" id="RHEA:43084"/>
        <dbReference type="Rhea" id="RHEA-COMP:10331"/>
        <dbReference type="Rhea" id="RHEA-COMP:10332"/>
        <dbReference type="ChEBI" id="CHEBI:15378"/>
        <dbReference type="ChEBI" id="CHEBI:57856"/>
        <dbReference type="ChEBI" id="CHEBI:59789"/>
        <dbReference type="ChEBI" id="CHEBI:74495"/>
        <dbReference type="ChEBI" id="CHEBI:82748"/>
        <dbReference type="EC" id="2.1.1.207"/>
    </reaction>
</comment>
<comment type="subunit">
    <text evidence="6">Homodimer.</text>
</comment>
<dbReference type="InterPro" id="IPR029028">
    <property type="entry name" value="Alpha/beta_knot_MTases"/>
</dbReference>
<comment type="caution">
    <text evidence="9">The sequence shown here is derived from an EMBL/GenBank/DDBJ whole genome shotgun (WGS) entry which is preliminary data.</text>
</comment>
<dbReference type="EC" id="2.1.1.207" evidence="6"/>
<dbReference type="PIRSF" id="PIRSF029256">
    <property type="entry name" value="SpoU_TrmH_prd"/>
    <property type="match status" value="1"/>
</dbReference>
<protein>
    <recommendedName>
        <fullName evidence="6">tRNA (cytidine(34)-2'-O)-methyltransferase</fullName>
        <ecNumber evidence="6">2.1.1.207</ecNumber>
    </recommendedName>
    <alternativeName>
        <fullName evidence="6">tRNA (cytidine/uridine-2'-O-)-methyltransferase TrmL</fullName>
    </alternativeName>
</protein>
<dbReference type="SUPFAM" id="SSF75217">
    <property type="entry name" value="alpha/beta knot"/>
    <property type="match status" value="1"/>
</dbReference>
<feature type="binding site" evidence="6 7">
    <location>
        <position position="81"/>
    </location>
    <ligand>
        <name>S-adenosyl-L-methionine</name>
        <dbReference type="ChEBI" id="CHEBI:59789"/>
    </ligand>
</feature>
<dbReference type="HAMAP" id="MF_01885">
    <property type="entry name" value="tRNA_methyltr_TrmL"/>
    <property type="match status" value="1"/>
</dbReference>
<keyword evidence="4 6" id="KW-0949">S-adenosyl-L-methionine</keyword>
<dbReference type="PANTHER" id="PTHR42971:SF1">
    <property type="entry name" value="TRNA (CYTIDINE(34)-2'-O)-METHYLTRANSFERASE"/>
    <property type="match status" value="1"/>
</dbReference>
<evidence type="ECO:0000313" key="10">
    <source>
        <dbReference type="Proteomes" id="UP000237682"/>
    </source>
</evidence>
<dbReference type="InterPro" id="IPR001537">
    <property type="entry name" value="SpoU_MeTrfase"/>
</dbReference>
<dbReference type="InterPro" id="IPR016914">
    <property type="entry name" value="TrmL"/>
</dbReference>
<dbReference type="Gene3D" id="3.40.1280.10">
    <property type="match status" value="1"/>
</dbReference>
<evidence type="ECO:0000313" key="9">
    <source>
        <dbReference type="EMBL" id="PRH87937.1"/>
    </source>
</evidence>
<organism evidence="9 10">
    <name type="scientific">Labrys okinawensis</name>
    <dbReference type="NCBI Taxonomy" id="346911"/>
    <lineage>
        <taxon>Bacteria</taxon>
        <taxon>Pseudomonadati</taxon>
        <taxon>Pseudomonadota</taxon>
        <taxon>Alphaproteobacteria</taxon>
        <taxon>Hyphomicrobiales</taxon>
        <taxon>Xanthobacteraceae</taxon>
        <taxon>Labrys</taxon>
    </lineage>
</organism>
<comment type="subcellular location">
    <subcellularLocation>
        <location evidence="6">Cytoplasm</location>
    </subcellularLocation>
</comment>
<evidence type="ECO:0000256" key="3">
    <source>
        <dbReference type="ARBA" id="ARBA00022679"/>
    </source>
</evidence>
<evidence type="ECO:0000259" key="8">
    <source>
        <dbReference type="Pfam" id="PF00588"/>
    </source>
</evidence>
<evidence type="ECO:0000256" key="7">
    <source>
        <dbReference type="PIRSR" id="PIRSR029256-1"/>
    </source>
</evidence>
<gene>
    <name evidence="6" type="primary">trmL</name>
    <name evidence="9" type="ORF">C5L14_08480</name>
</gene>
<keyword evidence="5 6" id="KW-0819">tRNA processing</keyword>
<evidence type="ECO:0000256" key="4">
    <source>
        <dbReference type="ARBA" id="ARBA00022691"/>
    </source>
</evidence>
<dbReference type="GO" id="GO:0141098">
    <property type="term" value="F:tRNA (cytidine(34)-2'-O)-methyltransferase activity"/>
    <property type="evidence" value="ECO:0007669"/>
    <property type="project" value="RHEA"/>
</dbReference>
<keyword evidence="2 6" id="KW-0489">Methyltransferase</keyword>
<dbReference type="Pfam" id="PF00588">
    <property type="entry name" value="SpoU_methylase"/>
    <property type="match status" value="1"/>
</dbReference>
<accession>A0A2S9QF14</accession>
<comment type="similarity">
    <text evidence="6">Belongs to the class IV-like SAM-binding methyltransferase superfamily. RNA methyltransferase TrmH family. TrmL subfamily.</text>
</comment>
<dbReference type="CDD" id="cd18094">
    <property type="entry name" value="SpoU-like_TrmL"/>
    <property type="match status" value="1"/>
</dbReference>
<keyword evidence="1 6" id="KW-0963">Cytoplasm</keyword>
<feature type="binding site" evidence="6 7">
    <location>
        <position position="123"/>
    </location>
    <ligand>
        <name>S-adenosyl-L-methionine</name>
        <dbReference type="ChEBI" id="CHEBI:59789"/>
    </ligand>
</feature>
<dbReference type="GO" id="GO:0141102">
    <property type="term" value="F:tRNA (5-carboxymethylaminomethyluridine(34)-2'-O)-methyltransferase activity"/>
    <property type="evidence" value="ECO:0007669"/>
    <property type="project" value="RHEA"/>
</dbReference>
<dbReference type="InterPro" id="IPR029026">
    <property type="entry name" value="tRNA_m1G_MTases_N"/>
</dbReference>
<feature type="binding site" evidence="6 7">
    <location>
        <position position="131"/>
    </location>
    <ligand>
        <name>S-adenosyl-L-methionine</name>
        <dbReference type="ChEBI" id="CHEBI:59789"/>
    </ligand>
</feature>
<comment type="catalytic activity">
    <reaction evidence="6">
        <text>5-carboxymethylaminomethyluridine(34) in tRNA(Leu) + S-adenosyl-L-methionine = 5-carboxymethylaminomethyl-2'-O-methyluridine(34) in tRNA(Leu) + S-adenosyl-L-homocysteine + H(+)</text>
        <dbReference type="Rhea" id="RHEA:43088"/>
        <dbReference type="Rhea" id="RHEA-COMP:10333"/>
        <dbReference type="Rhea" id="RHEA-COMP:10334"/>
        <dbReference type="ChEBI" id="CHEBI:15378"/>
        <dbReference type="ChEBI" id="CHEBI:57856"/>
        <dbReference type="ChEBI" id="CHEBI:59789"/>
        <dbReference type="ChEBI" id="CHEBI:74508"/>
        <dbReference type="ChEBI" id="CHEBI:74511"/>
        <dbReference type="EC" id="2.1.1.207"/>
    </reaction>
</comment>
<dbReference type="GO" id="GO:0003723">
    <property type="term" value="F:RNA binding"/>
    <property type="evidence" value="ECO:0007669"/>
    <property type="project" value="InterPro"/>
</dbReference>
<dbReference type="GO" id="GO:0005737">
    <property type="term" value="C:cytoplasm"/>
    <property type="evidence" value="ECO:0007669"/>
    <property type="project" value="UniProtKB-SubCell"/>
</dbReference>
<comment type="function">
    <text evidence="6">Methylates the ribose at the nucleotide 34 wobble position in the two leucyl isoacceptors tRNA(Leu)(CmAA) and tRNA(Leu)(cmnm5UmAA). Catalyzes the methyl transfer from S-adenosyl-L-methionine to the 2'-OH of the wobble nucleotide.</text>
</comment>
<dbReference type="RefSeq" id="WP_105861605.1">
    <property type="nucleotide sequence ID" value="NZ_PUEJ01000003.1"/>
</dbReference>
<evidence type="ECO:0000256" key="6">
    <source>
        <dbReference type="HAMAP-Rule" id="MF_01885"/>
    </source>
</evidence>
<dbReference type="GO" id="GO:0002130">
    <property type="term" value="P:wobble position ribose methylation"/>
    <property type="evidence" value="ECO:0007669"/>
    <property type="project" value="TreeGrafter"/>
</dbReference>
<keyword evidence="10" id="KW-1185">Reference proteome</keyword>
<feature type="domain" description="tRNA/rRNA methyltransferase SpoU type" evidence="8">
    <location>
        <begin position="3"/>
        <end position="142"/>
    </location>
</feature>
<reference evidence="9 10" key="1">
    <citation type="submission" date="2018-02" db="EMBL/GenBank/DDBJ databases">
        <title>Whole genome sequencing of endophytic bacterium.</title>
        <authorList>
            <person name="Eedara R."/>
            <person name="Podile A.R."/>
        </authorList>
    </citation>
    <scope>NUCLEOTIDE SEQUENCE [LARGE SCALE GENOMIC DNA]</scope>
    <source>
        <strain evidence="9 10">RP1T</strain>
    </source>
</reference>
<evidence type="ECO:0000256" key="5">
    <source>
        <dbReference type="ARBA" id="ARBA00022694"/>
    </source>
</evidence>
<proteinExistence type="inferred from homology"/>
<feature type="binding site" evidence="6 7">
    <location>
        <position position="103"/>
    </location>
    <ligand>
        <name>S-adenosyl-L-methionine</name>
        <dbReference type="ChEBI" id="CHEBI:59789"/>
    </ligand>
</feature>
<dbReference type="Proteomes" id="UP000237682">
    <property type="component" value="Unassembled WGS sequence"/>
</dbReference>
<evidence type="ECO:0000256" key="1">
    <source>
        <dbReference type="ARBA" id="ARBA00022490"/>
    </source>
</evidence>
<evidence type="ECO:0000256" key="2">
    <source>
        <dbReference type="ARBA" id="ARBA00022603"/>
    </source>
</evidence>
<sequence length="159" mass="16850">MPLTLALFQPDIPQNAGTMLRLCACLGVKAAIIEPAAFPVSDRAFRRAGMDYLDHLTIDRHVSFPAFEAWRAASGQRLVLLTTKGAVSLSGHAFQPDDILMVGRESAGVPDAVHAAADARVFVPMRPGLRSLNVAVAAAMVLGEALRQTDGFPSTADSP</sequence>
<dbReference type="AlphaFoldDB" id="A0A2S9QF14"/>